<evidence type="ECO:0000256" key="9">
    <source>
        <dbReference type="SAM" id="MobiDB-lite"/>
    </source>
</evidence>
<proteinExistence type="predicted"/>
<feature type="non-terminal residue" evidence="12">
    <location>
        <position position="1251"/>
    </location>
</feature>
<evidence type="ECO:0000259" key="11">
    <source>
        <dbReference type="PROSITE" id="PS50893"/>
    </source>
</evidence>
<feature type="non-terminal residue" evidence="12">
    <location>
        <position position="1"/>
    </location>
</feature>
<feature type="transmembrane region" description="Helical" evidence="10">
    <location>
        <begin position="40"/>
        <end position="58"/>
    </location>
</feature>
<feature type="domain" description="ABC transporter" evidence="11">
    <location>
        <begin position="776"/>
        <end position="1006"/>
    </location>
</feature>
<dbReference type="OrthoDB" id="76265at2759"/>
<dbReference type="PROSITE" id="PS00211">
    <property type="entry name" value="ABC_TRANSPORTER_1"/>
    <property type="match status" value="1"/>
</dbReference>
<feature type="region of interest" description="Disordered" evidence="9">
    <location>
        <begin position="481"/>
        <end position="504"/>
    </location>
</feature>
<keyword evidence="6" id="KW-0067">ATP-binding</keyword>
<evidence type="ECO:0000256" key="3">
    <source>
        <dbReference type="ARBA" id="ARBA00022692"/>
    </source>
</evidence>
<dbReference type="GO" id="GO:0005319">
    <property type="term" value="F:lipid transporter activity"/>
    <property type="evidence" value="ECO:0007669"/>
    <property type="project" value="TreeGrafter"/>
</dbReference>
<dbReference type="InterPro" id="IPR003439">
    <property type="entry name" value="ABC_transporter-like_ATP-bd"/>
</dbReference>
<comment type="caution">
    <text evidence="12">The sequence shown here is derived from an EMBL/GenBank/DDBJ whole genome shotgun (WGS) entry which is preliminary data.</text>
</comment>
<protein>
    <recommendedName>
        <fullName evidence="11">ABC transporter domain-containing protein</fullName>
    </recommendedName>
</protein>
<evidence type="ECO:0000313" key="13">
    <source>
        <dbReference type="Proteomes" id="UP000654075"/>
    </source>
</evidence>
<dbReference type="Gene3D" id="3.40.50.300">
    <property type="entry name" value="P-loop containing nucleotide triphosphate hydrolases"/>
    <property type="match status" value="1"/>
</dbReference>
<dbReference type="SUPFAM" id="SSF52540">
    <property type="entry name" value="P-loop containing nucleoside triphosphate hydrolases"/>
    <property type="match status" value="1"/>
</dbReference>
<dbReference type="InterPro" id="IPR027417">
    <property type="entry name" value="P-loop_NTPase"/>
</dbReference>
<keyword evidence="3 10" id="KW-0812">Transmembrane</keyword>
<keyword evidence="13" id="KW-1185">Reference proteome</keyword>
<name>A0A813GAV1_POLGL</name>
<dbReference type="CDD" id="cd03263">
    <property type="entry name" value="ABC_subfamily_A"/>
    <property type="match status" value="1"/>
</dbReference>
<dbReference type="Pfam" id="PF00005">
    <property type="entry name" value="ABC_tran"/>
    <property type="match status" value="1"/>
</dbReference>
<dbReference type="PANTHER" id="PTHR19229:SF36">
    <property type="entry name" value="ATP-BINDING CASSETTE SUB-FAMILY A MEMBER 2"/>
    <property type="match status" value="1"/>
</dbReference>
<dbReference type="Gene3D" id="2.60.120.620">
    <property type="entry name" value="q2cbj1_9rhob like domain"/>
    <property type="match status" value="1"/>
</dbReference>
<evidence type="ECO:0000256" key="1">
    <source>
        <dbReference type="ARBA" id="ARBA00004141"/>
    </source>
</evidence>
<feature type="region of interest" description="Disordered" evidence="9">
    <location>
        <begin position="1141"/>
        <end position="1251"/>
    </location>
</feature>
<gene>
    <name evidence="12" type="ORF">PGLA1383_LOCUS37395</name>
</gene>
<dbReference type="FunFam" id="3.40.50.300:FF:000298">
    <property type="entry name" value="ATP-binding cassette sub-family A member 12"/>
    <property type="match status" value="1"/>
</dbReference>
<keyword evidence="5" id="KW-0547">Nucleotide-binding</keyword>
<evidence type="ECO:0000256" key="8">
    <source>
        <dbReference type="ARBA" id="ARBA00023136"/>
    </source>
</evidence>
<keyword evidence="4" id="KW-0677">Repeat</keyword>
<evidence type="ECO:0000256" key="10">
    <source>
        <dbReference type="SAM" id="Phobius"/>
    </source>
</evidence>
<dbReference type="GO" id="GO:0016887">
    <property type="term" value="F:ATP hydrolysis activity"/>
    <property type="evidence" value="ECO:0007669"/>
    <property type="project" value="InterPro"/>
</dbReference>
<dbReference type="InterPro" id="IPR017871">
    <property type="entry name" value="ABC_transporter-like_CS"/>
</dbReference>
<dbReference type="GO" id="GO:0016020">
    <property type="term" value="C:membrane"/>
    <property type="evidence" value="ECO:0007669"/>
    <property type="project" value="UniProtKB-SubCell"/>
</dbReference>
<dbReference type="SMART" id="SM00382">
    <property type="entry name" value="AAA"/>
    <property type="match status" value="1"/>
</dbReference>
<organism evidence="12 13">
    <name type="scientific">Polarella glacialis</name>
    <name type="common">Dinoflagellate</name>
    <dbReference type="NCBI Taxonomy" id="89957"/>
    <lineage>
        <taxon>Eukaryota</taxon>
        <taxon>Sar</taxon>
        <taxon>Alveolata</taxon>
        <taxon>Dinophyceae</taxon>
        <taxon>Suessiales</taxon>
        <taxon>Suessiaceae</taxon>
        <taxon>Polarella</taxon>
    </lineage>
</organism>
<dbReference type="GO" id="GO:0005524">
    <property type="term" value="F:ATP binding"/>
    <property type="evidence" value="ECO:0007669"/>
    <property type="project" value="UniProtKB-KW"/>
</dbReference>
<dbReference type="Proteomes" id="UP000654075">
    <property type="component" value="Unassembled WGS sequence"/>
</dbReference>
<keyword evidence="7 10" id="KW-1133">Transmembrane helix</keyword>
<evidence type="ECO:0000256" key="2">
    <source>
        <dbReference type="ARBA" id="ARBA00022448"/>
    </source>
</evidence>
<dbReference type="EMBL" id="CAJNNV010027234">
    <property type="protein sequence ID" value="CAE8619815.1"/>
    <property type="molecule type" value="Genomic_DNA"/>
</dbReference>
<reference evidence="12" key="1">
    <citation type="submission" date="2021-02" db="EMBL/GenBank/DDBJ databases">
        <authorList>
            <person name="Dougan E. K."/>
            <person name="Rhodes N."/>
            <person name="Thang M."/>
            <person name="Chan C."/>
        </authorList>
    </citation>
    <scope>NUCLEOTIDE SEQUENCE</scope>
</reference>
<evidence type="ECO:0000313" key="12">
    <source>
        <dbReference type="EMBL" id="CAE8619815.1"/>
    </source>
</evidence>
<evidence type="ECO:0000256" key="4">
    <source>
        <dbReference type="ARBA" id="ARBA00022737"/>
    </source>
</evidence>
<sequence length="1251" mass="134220">MSVGEVVKHSDISVLFVFFWIYSLSIVSFSMFVSSFFSRAKVAAAVAGLAYWVAYMPYSVFNRFEERTGSQRAEHAHLLGCGTCMSKGYPLCFFIHGAELHSDSTAVLTSEMLLASEARELASHRANFKRVSGRICIRAFAAIWEKDCACSLSWSAVGSMADFADAGWELPDWHLPAAEGWWRVVHHPLVYAMALPIEPLLPDNAGIHLESYTKLCLLSGRDPADVYQLHVVGEVLAMVEKKWDSEQCCHWLRLRDRGSFGEQWIREGGESLGLGRFLELLPTGCDPPSPAHRASHERALQEVLAVRGAFSTGASSAAVRLSAAVPRLSRREALAGCPTAPHGCAAARELLNKDGGAAVGRLLRHGYVVFQDALPDAGAFVEQMARLDNGWNLRPAPQATAGQRGDRLVWIDETLAVDRYGVPVVGAAIAFLKGLADALNPALTQHHRERMLRGDPVHASSPLEPATVEQVLTVSPHAQAASYPGEGTRYIPHQDNRFRPSSGDRLNSRELTAILYANPPDWDVATDGGALQLYLHSEDCEDVPHSSVDPDLCEEEDSPRRQLVTPAGPAFTQDAACPDSLDFAARKSSQLDPNSLLTLGPWLVALPVPARSLAANATAVALACCLFVGWSVIFAAQLPFLRVSEGRNPVVQSCSAAAASVFDAVHRGMLQPPITSTGASPSNDHSLFSVWLMLLMDIILYQVLAWYIEKVCPGTLGLPQPWYFPLQPSYWRPASTSTEELASLQLGENGGAEQGDNDLLECWEAPSGGVSVPPSVQLKNLSKTFAGGKQALRGISLDLYPGTIVGLLGHNGAGKSTTMAILTGLYPPTGGDVLVHGVSVRSDSIGVRRQLGVCLQHNALYENITVEEHLRLFCCLKSVPQKQVQSEVDALLRDTGLTPKRHAPSRALSGGMKRKLSIGIALAGGSRVVTLDEPTAGVDATSRRDIWHLLVKSKANRTILLSTHFMDEADILSDRIAIIAEGKLTAIASSMALKRHFADGYMLTVVCADDADIGKLGEVVYGAVPNASFAGARGQEFCYVLPFSGRSQFPVLFANLQDQQVRAELKIETYGLSAASMEEVFLKASSVHEKGLHGQVRNGSLDLGSGMAGKSDADSTPVGGDAAAAIVLSRPNDTPWSTTPAAGLPSPFVGPTARCEDPSTPEKGRATFPQVGKDTAKGTASEFGATPTVLGMPLNPCDDEQEPPPMSPQCMGDGGSSSDFGQELKELPKKPKATAASFPEHALLQSSFLGL</sequence>
<comment type="subcellular location">
    <subcellularLocation>
        <location evidence="1">Membrane</location>
        <topology evidence="1">Multi-pass membrane protein</topology>
    </subcellularLocation>
</comment>
<keyword evidence="2" id="KW-0813">Transport</keyword>
<dbReference type="PROSITE" id="PS50893">
    <property type="entry name" value="ABC_TRANSPORTER_2"/>
    <property type="match status" value="1"/>
</dbReference>
<dbReference type="GO" id="GO:0140359">
    <property type="term" value="F:ABC-type transporter activity"/>
    <property type="evidence" value="ECO:0007669"/>
    <property type="project" value="InterPro"/>
</dbReference>
<feature type="transmembrane region" description="Helical" evidence="10">
    <location>
        <begin position="12"/>
        <end position="33"/>
    </location>
</feature>
<dbReference type="InterPro" id="IPR026082">
    <property type="entry name" value="ABCA"/>
</dbReference>
<feature type="compositionally biased region" description="Basic and acidic residues" evidence="9">
    <location>
        <begin position="1154"/>
        <end position="1165"/>
    </location>
</feature>
<evidence type="ECO:0000256" key="6">
    <source>
        <dbReference type="ARBA" id="ARBA00022840"/>
    </source>
</evidence>
<dbReference type="PANTHER" id="PTHR19229">
    <property type="entry name" value="ATP-BINDING CASSETTE TRANSPORTER SUBFAMILY A ABCA"/>
    <property type="match status" value="1"/>
</dbReference>
<evidence type="ECO:0000256" key="5">
    <source>
        <dbReference type="ARBA" id="ARBA00022741"/>
    </source>
</evidence>
<dbReference type="InterPro" id="IPR003593">
    <property type="entry name" value="AAA+_ATPase"/>
</dbReference>
<accession>A0A813GAV1</accession>
<dbReference type="AlphaFoldDB" id="A0A813GAV1"/>
<evidence type="ECO:0000256" key="7">
    <source>
        <dbReference type="ARBA" id="ARBA00022989"/>
    </source>
</evidence>
<keyword evidence="8 10" id="KW-0472">Membrane</keyword>